<gene>
    <name evidence="1" type="ORF">SAMN04489842_0743</name>
</gene>
<evidence type="ECO:0008006" key="3">
    <source>
        <dbReference type="Google" id="ProtNLM"/>
    </source>
</evidence>
<dbReference type="AlphaFoldDB" id="A0A1H1AMD3"/>
<dbReference type="GO" id="GO:0003676">
    <property type="term" value="F:nucleic acid binding"/>
    <property type="evidence" value="ECO:0007669"/>
    <property type="project" value="InterPro"/>
</dbReference>
<dbReference type="InterPro" id="IPR011856">
    <property type="entry name" value="tRNA_endonuc-like_dom_sf"/>
</dbReference>
<evidence type="ECO:0000313" key="1">
    <source>
        <dbReference type="EMBL" id="SDQ40817.1"/>
    </source>
</evidence>
<dbReference type="Proteomes" id="UP000198848">
    <property type="component" value="Unassembled WGS sequence"/>
</dbReference>
<keyword evidence="2" id="KW-1185">Reference proteome</keyword>
<dbReference type="OrthoDB" id="375644at2157"/>
<dbReference type="Gene3D" id="3.40.1350.10">
    <property type="match status" value="1"/>
</dbReference>
<dbReference type="RefSeq" id="WP_090377517.1">
    <property type="nucleotide sequence ID" value="NZ_FNLC01000001.1"/>
</dbReference>
<accession>A0A1H1AMD3</accession>
<name>A0A1H1AMD3_NATTX</name>
<reference evidence="2" key="1">
    <citation type="submission" date="2016-10" db="EMBL/GenBank/DDBJ databases">
        <authorList>
            <person name="Varghese N."/>
            <person name="Submissions S."/>
        </authorList>
    </citation>
    <scope>NUCLEOTIDE SEQUENCE [LARGE SCALE GENOMIC DNA]</scope>
    <source>
        <strain evidence="2">DSM 24767</strain>
    </source>
</reference>
<organism evidence="1 2">
    <name type="scientific">Natronobacterium texcoconense</name>
    <dbReference type="NCBI Taxonomy" id="1095778"/>
    <lineage>
        <taxon>Archaea</taxon>
        <taxon>Methanobacteriati</taxon>
        <taxon>Methanobacteriota</taxon>
        <taxon>Stenosarchaea group</taxon>
        <taxon>Halobacteria</taxon>
        <taxon>Halobacteriales</taxon>
        <taxon>Natrialbaceae</taxon>
        <taxon>Natronobacterium</taxon>
    </lineage>
</organism>
<dbReference type="EMBL" id="FNLC01000001">
    <property type="protein sequence ID" value="SDQ40817.1"/>
    <property type="molecule type" value="Genomic_DNA"/>
</dbReference>
<dbReference type="STRING" id="1095778.SAMN04489842_0743"/>
<evidence type="ECO:0000313" key="2">
    <source>
        <dbReference type="Proteomes" id="UP000198848"/>
    </source>
</evidence>
<protein>
    <recommendedName>
        <fullName evidence="3">Restriction endonuclease</fullName>
    </recommendedName>
</protein>
<proteinExistence type="predicted"/>
<sequence length="315" mass="35564">MPQITEHDFSDPSTVVSILNEGLHGGFIDKGSLSDEEIHFCKVTDWIESVQKFKCSSCGKWHTAPHGEEKCLRTREPVEPRTAKTGFRVTAGSQLDLEISDDYSLYIYEYSSSVDTTKLPYKSIVFTPDLDEMVFSDRAGSTVLLPLSELPTFVDESSRENIISDINQKRKRLIDWESLDSGGDDFEEIIFRLVKRDDNYFNESWGGSGPDQGKDGFCSIDLGGRETRVLVQAKFNNNGDAVNDRQLDKSCRKADRHDCSGVIIGAVKTSGDLESEVERGTYQTQKVHYLRIWPGPEIKEKLSEHPDLIAEYFLD</sequence>